<protein>
    <submittedName>
        <fullName evidence="5">Oxidoreductase</fullName>
    </submittedName>
</protein>
<feature type="compositionally biased region" description="Acidic residues" evidence="4">
    <location>
        <begin position="319"/>
        <end position="333"/>
    </location>
</feature>
<reference evidence="5" key="1">
    <citation type="journal article" date="2023" name="Mol. Phylogenet. Evol.">
        <title>Genome-scale phylogeny and comparative genomics of the fungal order Sordariales.</title>
        <authorList>
            <person name="Hensen N."/>
            <person name="Bonometti L."/>
            <person name="Westerberg I."/>
            <person name="Brannstrom I.O."/>
            <person name="Guillou S."/>
            <person name="Cros-Aarteil S."/>
            <person name="Calhoun S."/>
            <person name="Haridas S."/>
            <person name="Kuo A."/>
            <person name="Mondo S."/>
            <person name="Pangilinan J."/>
            <person name="Riley R."/>
            <person name="LaButti K."/>
            <person name="Andreopoulos B."/>
            <person name="Lipzen A."/>
            <person name="Chen C."/>
            <person name="Yan M."/>
            <person name="Daum C."/>
            <person name="Ng V."/>
            <person name="Clum A."/>
            <person name="Steindorff A."/>
            <person name="Ohm R.A."/>
            <person name="Martin F."/>
            <person name="Silar P."/>
            <person name="Natvig D.O."/>
            <person name="Lalanne C."/>
            <person name="Gautier V."/>
            <person name="Ament-Velasquez S.L."/>
            <person name="Kruys A."/>
            <person name="Hutchinson M.I."/>
            <person name="Powell A.J."/>
            <person name="Barry K."/>
            <person name="Miller A.N."/>
            <person name="Grigoriev I.V."/>
            <person name="Debuchy R."/>
            <person name="Gladieux P."/>
            <person name="Hiltunen Thoren M."/>
            <person name="Johannesson H."/>
        </authorList>
    </citation>
    <scope>NUCLEOTIDE SEQUENCE</scope>
    <source>
        <strain evidence="5">CBS 118394</strain>
    </source>
</reference>
<comment type="similarity">
    <text evidence="1 3">Belongs to the short-chain dehydrogenases/reductases (SDR) family.</text>
</comment>
<organism evidence="5 6">
    <name type="scientific">Apodospora peruviana</name>
    <dbReference type="NCBI Taxonomy" id="516989"/>
    <lineage>
        <taxon>Eukaryota</taxon>
        <taxon>Fungi</taxon>
        <taxon>Dikarya</taxon>
        <taxon>Ascomycota</taxon>
        <taxon>Pezizomycotina</taxon>
        <taxon>Sordariomycetes</taxon>
        <taxon>Sordariomycetidae</taxon>
        <taxon>Sordariales</taxon>
        <taxon>Lasiosphaeriaceae</taxon>
        <taxon>Apodospora</taxon>
    </lineage>
</organism>
<evidence type="ECO:0000256" key="2">
    <source>
        <dbReference type="ARBA" id="ARBA00023002"/>
    </source>
</evidence>
<dbReference type="InterPro" id="IPR002347">
    <property type="entry name" value="SDR_fam"/>
</dbReference>
<dbReference type="InterPro" id="IPR036291">
    <property type="entry name" value="NAD(P)-bd_dom_sf"/>
</dbReference>
<dbReference type="PRINTS" id="PR00081">
    <property type="entry name" value="GDHRDH"/>
</dbReference>
<evidence type="ECO:0000313" key="6">
    <source>
        <dbReference type="Proteomes" id="UP001283341"/>
    </source>
</evidence>
<sequence>MGTKSPTHVTSNTLTSKFLNGKVILITGGTSGLGAATAIALARRHPGAARIYISGRRAQAAELVTSQIRSFSESSLSEKVPAEKTEIIFLPCDLANLSSVRTAANHILSTESRLDILICNAGVAAVPFSLTKDGYEVQFGTNHLGHALLIRKLLPLLQKSAGRIISVTSFAHRFAVLPFPPGRKLFGDIIGHGQKGGGFWGNRWLRYAESKLANVLYTHELARRFPNVKSVSVTPGFVDTGMVHGMRFCDRVATRLLASVEWAFAGGRGMVTPEQGAENQVWAAMVDSRGLKNGGLYDSVGVLQQQANYANYAPRGEGGEEEAGDGDGECDDAPNMDLSERLWRWTEGEIAKWLL</sequence>
<dbReference type="PANTHER" id="PTHR24320:SF154">
    <property type="entry name" value="OXIDOREDUCTASE, SHORT-CHAIN DEHYDROGENASE_REDUCTASE FAMILY (AFU_ORTHOLOGUE AFUA_2G04560)"/>
    <property type="match status" value="1"/>
</dbReference>
<feature type="region of interest" description="Disordered" evidence="4">
    <location>
        <begin position="313"/>
        <end position="333"/>
    </location>
</feature>
<evidence type="ECO:0000313" key="5">
    <source>
        <dbReference type="EMBL" id="KAK3321961.1"/>
    </source>
</evidence>
<evidence type="ECO:0000256" key="1">
    <source>
        <dbReference type="ARBA" id="ARBA00006484"/>
    </source>
</evidence>
<reference evidence="5" key="2">
    <citation type="submission" date="2023-06" db="EMBL/GenBank/DDBJ databases">
        <authorList>
            <consortium name="Lawrence Berkeley National Laboratory"/>
            <person name="Haridas S."/>
            <person name="Hensen N."/>
            <person name="Bonometti L."/>
            <person name="Westerberg I."/>
            <person name="Brannstrom I.O."/>
            <person name="Guillou S."/>
            <person name="Cros-Aarteil S."/>
            <person name="Calhoun S."/>
            <person name="Kuo A."/>
            <person name="Mondo S."/>
            <person name="Pangilinan J."/>
            <person name="Riley R."/>
            <person name="Labutti K."/>
            <person name="Andreopoulos B."/>
            <person name="Lipzen A."/>
            <person name="Chen C."/>
            <person name="Yanf M."/>
            <person name="Daum C."/>
            <person name="Ng V."/>
            <person name="Clum A."/>
            <person name="Steindorff A."/>
            <person name="Ohm R."/>
            <person name="Martin F."/>
            <person name="Silar P."/>
            <person name="Natvig D."/>
            <person name="Lalanne C."/>
            <person name="Gautier V."/>
            <person name="Ament-Velasquez S.L."/>
            <person name="Kruys A."/>
            <person name="Hutchinson M.I."/>
            <person name="Powell A.J."/>
            <person name="Barry K."/>
            <person name="Miller A.N."/>
            <person name="Grigoriev I.V."/>
            <person name="Debuchy R."/>
            <person name="Gladieux P."/>
            <person name="Thoren M.H."/>
            <person name="Johannesson H."/>
        </authorList>
    </citation>
    <scope>NUCLEOTIDE SEQUENCE</scope>
    <source>
        <strain evidence="5">CBS 118394</strain>
    </source>
</reference>
<dbReference type="Pfam" id="PF00106">
    <property type="entry name" value="adh_short"/>
    <property type="match status" value="1"/>
</dbReference>
<dbReference type="PRINTS" id="PR00080">
    <property type="entry name" value="SDRFAMILY"/>
</dbReference>
<comment type="caution">
    <text evidence="5">The sequence shown here is derived from an EMBL/GenBank/DDBJ whole genome shotgun (WGS) entry which is preliminary data.</text>
</comment>
<keyword evidence="6" id="KW-1185">Reference proteome</keyword>
<dbReference type="PANTHER" id="PTHR24320">
    <property type="entry name" value="RETINOL DEHYDROGENASE"/>
    <property type="match status" value="1"/>
</dbReference>
<evidence type="ECO:0000256" key="3">
    <source>
        <dbReference type="RuleBase" id="RU000363"/>
    </source>
</evidence>
<dbReference type="Gene3D" id="3.40.50.720">
    <property type="entry name" value="NAD(P)-binding Rossmann-like Domain"/>
    <property type="match status" value="1"/>
</dbReference>
<dbReference type="GO" id="GO:0016491">
    <property type="term" value="F:oxidoreductase activity"/>
    <property type="evidence" value="ECO:0007669"/>
    <property type="project" value="UniProtKB-KW"/>
</dbReference>
<name>A0AAE0M759_9PEZI</name>
<dbReference type="EMBL" id="JAUEDM010000003">
    <property type="protein sequence ID" value="KAK3321961.1"/>
    <property type="molecule type" value="Genomic_DNA"/>
</dbReference>
<gene>
    <name evidence="5" type="ORF">B0H66DRAFT_581380</name>
</gene>
<evidence type="ECO:0000256" key="4">
    <source>
        <dbReference type="SAM" id="MobiDB-lite"/>
    </source>
</evidence>
<keyword evidence="2" id="KW-0560">Oxidoreductase</keyword>
<dbReference type="SUPFAM" id="SSF51735">
    <property type="entry name" value="NAD(P)-binding Rossmann-fold domains"/>
    <property type="match status" value="1"/>
</dbReference>
<dbReference type="Proteomes" id="UP001283341">
    <property type="component" value="Unassembled WGS sequence"/>
</dbReference>
<accession>A0AAE0M759</accession>
<dbReference type="AlphaFoldDB" id="A0AAE0M759"/>
<proteinExistence type="inferred from homology"/>